<accession>A0A506U8B4</accession>
<dbReference type="RefSeq" id="WP_141149450.1">
    <property type="nucleotide sequence ID" value="NZ_VHLG01000008.1"/>
</dbReference>
<feature type="compositionally biased region" description="Polar residues" evidence="1">
    <location>
        <begin position="167"/>
        <end position="197"/>
    </location>
</feature>
<keyword evidence="3" id="KW-1185">Reference proteome</keyword>
<evidence type="ECO:0000313" key="2">
    <source>
        <dbReference type="EMBL" id="TPW29728.1"/>
    </source>
</evidence>
<protein>
    <submittedName>
        <fullName evidence="2">Uncharacterized protein</fullName>
    </submittedName>
</protein>
<sequence length="203" mass="22060">MGGDEPELLRALGWISGLSKNTNFSSFSLLLLSSHRQTMPSDQGELSMRANNEHTAASAARSSTSEPVPETDAAAERRRKIEERNVRWRNEFAERGDFWREVFASVRNRDIKRMRSLMSLSPDLRLILEQIDRDSDMKMTSGGAGSQPRQQEGSAACGAGAKADDGPSTSAAEPQPNISQGATASYASDPASSNEPMRQSGGR</sequence>
<gene>
    <name evidence="2" type="ORF">FJU08_13025</name>
</gene>
<feature type="region of interest" description="Disordered" evidence="1">
    <location>
        <begin position="135"/>
        <end position="203"/>
    </location>
</feature>
<reference evidence="2 3" key="1">
    <citation type="submission" date="2019-06" db="EMBL/GenBank/DDBJ databases">
        <authorList>
            <person name="Li M."/>
        </authorList>
    </citation>
    <scope>NUCLEOTIDE SEQUENCE [LARGE SCALE GENOMIC DNA]</scope>
    <source>
        <strain evidence="2 3">BGMRC2036</strain>
    </source>
</reference>
<feature type="compositionally biased region" description="Low complexity" evidence="1">
    <location>
        <begin position="55"/>
        <end position="65"/>
    </location>
</feature>
<comment type="caution">
    <text evidence="2">The sequence shown here is derived from an EMBL/GenBank/DDBJ whole genome shotgun (WGS) entry which is preliminary data.</text>
</comment>
<dbReference type="AlphaFoldDB" id="A0A506U8B4"/>
<evidence type="ECO:0000313" key="3">
    <source>
        <dbReference type="Proteomes" id="UP000318801"/>
    </source>
</evidence>
<dbReference type="EMBL" id="VHLG01000008">
    <property type="protein sequence ID" value="TPW29728.1"/>
    <property type="molecule type" value="Genomic_DNA"/>
</dbReference>
<organism evidence="2 3">
    <name type="scientific">Martelella alba</name>
    <dbReference type="NCBI Taxonomy" id="2590451"/>
    <lineage>
        <taxon>Bacteria</taxon>
        <taxon>Pseudomonadati</taxon>
        <taxon>Pseudomonadota</taxon>
        <taxon>Alphaproteobacteria</taxon>
        <taxon>Hyphomicrobiales</taxon>
        <taxon>Aurantimonadaceae</taxon>
        <taxon>Martelella</taxon>
    </lineage>
</organism>
<evidence type="ECO:0000256" key="1">
    <source>
        <dbReference type="SAM" id="MobiDB-lite"/>
    </source>
</evidence>
<proteinExistence type="predicted"/>
<dbReference type="Proteomes" id="UP000318801">
    <property type="component" value="Unassembled WGS sequence"/>
</dbReference>
<feature type="region of interest" description="Disordered" evidence="1">
    <location>
        <begin position="52"/>
        <end position="78"/>
    </location>
</feature>
<name>A0A506U8B4_9HYPH</name>